<dbReference type="PANTHER" id="PTHR37308">
    <property type="entry name" value="INTEGRAL MEMBRANE PROTEIN"/>
    <property type="match status" value="1"/>
</dbReference>
<keyword evidence="1" id="KW-0472">Membrane</keyword>
<sequence length="302" mass="32944">MKLSQIYLRGLLMGAADIVPGISGGTVAFITGIYERLINSLRSFDLKLWAVWKKQGFIGLYKAVDASFLITLLLGILSSLLLLSHLISWLLASYPLHLNGLFFGLVVGSAVIISREMGGWSLQQVFFILFGAVIATFISHILPSIGSITPLTFFIAGMIAICAMILPGVSGSFLLLTLGLYAPLVEAIKALNLTLIAAFALGAGSGLLAFSHLLGWLFDHFKTATFAVLFGFVIASLKHIWPWQFLTSYKINEQGKMLPLDTQVLLPWKYSQITELPSHQISVLILMLLGLLAVIYLASRSK</sequence>
<comment type="caution">
    <text evidence="2">The sequence shown here is derived from an EMBL/GenBank/DDBJ whole genome shotgun (WGS) entry which is preliminary data.</text>
</comment>
<dbReference type="InterPro" id="IPR007163">
    <property type="entry name" value="VCA0040-like"/>
</dbReference>
<feature type="transmembrane region" description="Helical" evidence="1">
    <location>
        <begin position="224"/>
        <end position="241"/>
    </location>
</feature>
<proteinExistence type="predicted"/>
<dbReference type="Proteomes" id="UP001156682">
    <property type="component" value="Unassembled WGS sequence"/>
</dbReference>
<feature type="transmembrane region" description="Helical" evidence="1">
    <location>
        <begin position="151"/>
        <end position="181"/>
    </location>
</feature>
<feature type="transmembrane region" description="Helical" evidence="1">
    <location>
        <begin position="125"/>
        <end position="145"/>
    </location>
</feature>
<dbReference type="RefSeq" id="WP_027850022.1">
    <property type="nucleotide sequence ID" value="NZ_BSOR01000016.1"/>
</dbReference>
<name>A0ABQ6A0C4_9GAMM</name>
<dbReference type="EMBL" id="BSOR01000016">
    <property type="protein sequence ID" value="GLR63708.1"/>
    <property type="molecule type" value="Genomic_DNA"/>
</dbReference>
<feature type="transmembrane region" description="Helical" evidence="1">
    <location>
        <begin position="6"/>
        <end position="34"/>
    </location>
</feature>
<feature type="transmembrane region" description="Helical" evidence="1">
    <location>
        <begin position="96"/>
        <end position="113"/>
    </location>
</feature>
<keyword evidence="1" id="KW-1133">Transmembrane helix</keyword>
<dbReference type="PANTHER" id="PTHR37308:SF1">
    <property type="entry name" value="POLYPRENYL-PHOSPHATE TRANSPORTER"/>
    <property type="match status" value="1"/>
</dbReference>
<feature type="transmembrane region" description="Helical" evidence="1">
    <location>
        <begin position="281"/>
        <end position="299"/>
    </location>
</feature>
<protein>
    <submittedName>
        <fullName evidence="2">DUF368 domain-containing protein</fullName>
    </submittedName>
</protein>
<gene>
    <name evidence="2" type="ORF">GCM10007878_11430</name>
</gene>
<dbReference type="Pfam" id="PF04018">
    <property type="entry name" value="VCA0040-like"/>
    <property type="match status" value="1"/>
</dbReference>
<evidence type="ECO:0000256" key="1">
    <source>
        <dbReference type="SAM" id="Phobius"/>
    </source>
</evidence>
<feature type="transmembrane region" description="Helical" evidence="1">
    <location>
        <begin position="68"/>
        <end position="90"/>
    </location>
</feature>
<organism evidence="2 3">
    <name type="scientific">Marinospirillum insulare</name>
    <dbReference type="NCBI Taxonomy" id="217169"/>
    <lineage>
        <taxon>Bacteria</taxon>
        <taxon>Pseudomonadati</taxon>
        <taxon>Pseudomonadota</taxon>
        <taxon>Gammaproteobacteria</taxon>
        <taxon>Oceanospirillales</taxon>
        <taxon>Oceanospirillaceae</taxon>
        <taxon>Marinospirillum</taxon>
    </lineage>
</organism>
<evidence type="ECO:0000313" key="2">
    <source>
        <dbReference type="EMBL" id="GLR63708.1"/>
    </source>
</evidence>
<accession>A0ABQ6A0C4</accession>
<feature type="transmembrane region" description="Helical" evidence="1">
    <location>
        <begin position="193"/>
        <end position="218"/>
    </location>
</feature>
<reference evidence="3" key="1">
    <citation type="journal article" date="2019" name="Int. J. Syst. Evol. Microbiol.">
        <title>The Global Catalogue of Microorganisms (GCM) 10K type strain sequencing project: providing services to taxonomists for standard genome sequencing and annotation.</title>
        <authorList>
            <consortium name="The Broad Institute Genomics Platform"/>
            <consortium name="The Broad Institute Genome Sequencing Center for Infectious Disease"/>
            <person name="Wu L."/>
            <person name="Ma J."/>
        </authorList>
    </citation>
    <scope>NUCLEOTIDE SEQUENCE [LARGE SCALE GENOMIC DNA]</scope>
    <source>
        <strain evidence="3">NBRC 100033</strain>
    </source>
</reference>
<keyword evidence="3" id="KW-1185">Reference proteome</keyword>
<evidence type="ECO:0000313" key="3">
    <source>
        <dbReference type="Proteomes" id="UP001156682"/>
    </source>
</evidence>
<keyword evidence="1" id="KW-0812">Transmembrane</keyword>